<dbReference type="Proteomes" id="UP000314294">
    <property type="component" value="Unassembled WGS sequence"/>
</dbReference>
<protein>
    <submittedName>
        <fullName evidence="2">Uncharacterized protein</fullName>
    </submittedName>
</protein>
<proteinExistence type="predicted"/>
<evidence type="ECO:0000313" key="2">
    <source>
        <dbReference type="EMBL" id="TNN75247.1"/>
    </source>
</evidence>
<organism evidence="2 3">
    <name type="scientific">Liparis tanakae</name>
    <name type="common">Tanaka's snailfish</name>
    <dbReference type="NCBI Taxonomy" id="230148"/>
    <lineage>
        <taxon>Eukaryota</taxon>
        <taxon>Metazoa</taxon>
        <taxon>Chordata</taxon>
        <taxon>Craniata</taxon>
        <taxon>Vertebrata</taxon>
        <taxon>Euteleostomi</taxon>
        <taxon>Actinopterygii</taxon>
        <taxon>Neopterygii</taxon>
        <taxon>Teleostei</taxon>
        <taxon>Neoteleostei</taxon>
        <taxon>Acanthomorphata</taxon>
        <taxon>Eupercaria</taxon>
        <taxon>Perciformes</taxon>
        <taxon>Cottioidei</taxon>
        <taxon>Cottales</taxon>
        <taxon>Liparidae</taxon>
        <taxon>Liparis</taxon>
    </lineage>
</organism>
<dbReference type="AlphaFoldDB" id="A0A4Z2IBA4"/>
<name>A0A4Z2IBA4_9TELE</name>
<feature type="region of interest" description="Disordered" evidence="1">
    <location>
        <begin position="67"/>
        <end position="86"/>
    </location>
</feature>
<gene>
    <name evidence="2" type="ORF">EYF80_014484</name>
</gene>
<sequence>MKKKLQCKSLMSPFMPFQTSGLSEDGRPSSSGKCFKPRLFRVPKAIIFVKTALLDWKLEPQDTTLSAPLRPFAEDTQRSERMDVPHHGRNVAPSRVFFPTLPTSADDAFFFWQRRPRAASGGGRVSGAALDGLTEGFTF</sequence>
<keyword evidence="3" id="KW-1185">Reference proteome</keyword>
<feature type="compositionally biased region" description="Basic and acidic residues" evidence="1">
    <location>
        <begin position="72"/>
        <end position="86"/>
    </location>
</feature>
<accession>A0A4Z2IBA4</accession>
<evidence type="ECO:0000256" key="1">
    <source>
        <dbReference type="SAM" id="MobiDB-lite"/>
    </source>
</evidence>
<reference evidence="2 3" key="1">
    <citation type="submission" date="2019-03" db="EMBL/GenBank/DDBJ databases">
        <title>First draft genome of Liparis tanakae, snailfish: a comprehensive survey of snailfish specific genes.</title>
        <authorList>
            <person name="Kim W."/>
            <person name="Song I."/>
            <person name="Jeong J.-H."/>
            <person name="Kim D."/>
            <person name="Kim S."/>
            <person name="Ryu S."/>
            <person name="Song J.Y."/>
            <person name="Lee S.K."/>
        </authorList>
    </citation>
    <scope>NUCLEOTIDE SEQUENCE [LARGE SCALE GENOMIC DNA]</scope>
    <source>
        <tissue evidence="2">Muscle</tissue>
    </source>
</reference>
<evidence type="ECO:0000313" key="3">
    <source>
        <dbReference type="Proteomes" id="UP000314294"/>
    </source>
</evidence>
<dbReference type="EMBL" id="SRLO01000105">
    <property type="protein sequence ID" value="TNN75247.1"/>
    <property type="molecule type" value="Genomic_DNA"/>
</dbReference>
<comment type="caution">
    <text evidence="2">The sequence shown here is derived from an EMBL/GenBank/DDBJ whole genome shotgun (WGS) entry which is preliminary data.</text>
</comment>